<dbReference type="InterPro" id="IPR030489">
    <property type="entry name" value="TR_Rrf2-type_CS"/>
</dbReference>
<dbReference type="InterPro" id="IPR036388">
    <property type="entry name" value="WH-like_DNA-bd_sf"/>
</dbReference>
<accession>A0A5D3WL55</accession>
<dbReference type="AlphaFoldDB" id="A0A5D3WL55"/>
<dbReference type="OrthoDB" id="9800519at2"/>
<organism evidence="2 3">
    <name type="scientific">Geothermobacter ehrlichii</name>
    <dbReference type="NCBI Taxonomy" id="213224"/>
    <lineage>
        <taxon>Bacteria</taxon>
        <taxon>Pseudomonadati</taxon>
        <taxon>Thermodesulfobacteriota</taxon>
        <taxon>Desulfuromonadia</taxon>
        <taxon>Desulfuromonadales</taxon>
        <taxon>Geothermobacteraceae</taxon>
        <taxon>Geothermobacter</taxon>
    </lineage>
</organism>
<dbReference type="GO" id="GO:0003700">
    <property type="term" value="F:DNA-binding transcription factor activity"/>
    <property type="evidence" value="ECO:0007669"/>
    <property type="project" value="TreeGrafter"/>
</dbReference>
<sequence>MKLHKASLFALYAVLELARDPERQLSATDIAEQYGISTHHLAKVLRTLVRAGLVQAVRGVGGGYRFTGVPNRTTLLDVISLFETLESELDAPNPSAEASRAVVEELQSITREIDDLTKAVLDTITLETALNSVRLRAGLGAPPDGDQAPEAAGQEGRTLATR</sequence>
<evidence type="ECO:0000256" key="1">
    <source>
        <dbReference type="SAM" id="MobiDB-lite"/>
    </source>
</evidence>
<dbReference type="EMBL" id="VNIB01000003">
    <property type="protein sequence ID" value="TYO99390.1"/>
    <property type="molecule type" value="Genomic_DNA"/>
</dbReference>
<feature type="region of interest" description="Disordered" evidence="1">
    <location>
        <begin position="140"/>
        <end position="162"/>
    </location>
</feature>
<dbReference type="InterPro" id="IPR036390">
    <property type="entry name" value="WH_DNA-bd_sf"/>
</dbReference>
<dbReference type="GO" id="GO:0005829">
    <property type="term" value="C:cytosol"/>
    <property type="evidence" value="ECO:0007669"/>
    <property type="project" value="TreeGrafter"/>
</dbReference>
<dbReference type="NCBIfam" id="TIGR00738">
    <property type="entry name" value="rrf2_super"/>
    <property type="match status" value="1"/>
</dbReference>
<dbReference type="PROSITE" id="PS51197">
    <property type="entry name" value="HTH_RRF2_2"/>
    <property type="match status" value="1"/>
</dbReference>
<dbReference type="InterPro" id="IPR000944">
    <property type="entry name" value="Tscrpt_reg_Rrf2"/>
</dbReference>
<dbReference type="SUPFAM" id="SSF46785">
    <property type="entry name" value="Winged helix' DNA-binding domain"/>
    <property type="match status" value="1"/>
</dbReference>
<gene>
    <name evidence="2" type="ORF">EDC39_103236</name>
</gene>
<dbReference type="RefSeq" id="WP_148895305.1">
    <property type="nucleotide sequence ID" value="NZ_VNIB01000003.1"/>
</dbReference>
<dbReference type="PROSITE" id="PS01332">
    <property type="entry name" value="HTH_RRF2_1"/>
    <property type="match status" value="1"/>
</dbReference>
<protein>
    <submittedName>
        <fullName evidence="2">BadM/Rrf2 family transcriptional regulator</fullName>
    </submittedName>
</protein>
<evidence type="ECO:0000313" key="3">
    <source>
        <dbReference type="Proteomes" id="UP000324159"/>
    </source>
</evidence>
<keyword evidence="3" id="KW-1185">Reference proteome</keyword>
<comment type="caution">
    <text evidence="2">The sequence shown here is derived from an EMBL/GenBank/DDBJ whole genome shotgun (WGS) entry which is preliminary data.</text>
</comment>
<dbReference type="PANTHER" id="PTHR33221:SF15">
    <property type="entry name" value="HTH-TYPE TRANSCRIPTIONAL REGULATOR YWGB-RELATED"/>
    <property type="match status" value="1"/>
</dbReference>
<dbReference type="Pfam" id="PF02082">
    <property type="entry name" value="Rrf2"/>
    <property type="match status" value="1"/>
</dbReference>
<proteinExistence type="predicted"/>
<reference evidence="2 3" key="1">
    <citation type="submission" date="2019-07" db="EMBL/GenBank/DDBJ databases">
        <title>Genomic Encyclopedia of Type Strains, Phase IV (KMG-IV): sequencing the most valuable type-strain genomes for metagenomic binning, comparative biology and taxonomic classification.</title>
        <authorList>
            <person name="Goeker M."/>
        </authorList>
    </citation>
    <scope>NUCLEOTIDE SEQUENCE [LARGE SCALE GENOMIC DNA]</scope>
    <source>
        <strain evidence="2 3">SS015</strain>
    </source>
</reference>
<name>A0A5D3WL55_9BACT</name>
<dbReference type="Proteomes" id="UP000324159">
    <property type="component" value="Unassembled WGS sequence"/>
</dbReference>
<dbReference type="PANTHER" id="PTHR33221">
    <property type="entry name" value="WINGED HELIX-TURN-HELIX TRANSCRIPTIONAL REGULATOR, RRF2 FAMILY"/>
    <property type="match status" value="1"/>
</dbReference>
<evidence type="ECO:0000313" key="2">
    <source>
        <dbReference type="EMBL" id="TYO99390.1"/>
    </source>
</evidence>
<dbReference type="Gene3D" id="1.10.10.10">
    <property type="entry name" value="Winged helix-like DNA-binding domain superfamily/Winged helix DNA-binding domain"/>
    <property type="match status" value="1"/>
</dbReference>